<protein>
    <submittedName>
        <fullName evidence="1">Uncharacterized protein</fullName>
    </submittedName>
</protein>
<proteinExistence type="predicted"/>
<keyword evidence="2" id="KW-1185">Reference proteome</keyword>
<organism evidence="1 2">
    <name type="scientific">Cuscuta campestris</name>
    <dbReference type="NCBI Taxonomy" id="132261"/>
    <lineage>
        <taxon>Eukaryota</taxon>
        <taxon>Viridiplantae</taxon>
        <taxon>Streptophyta</taxon>
        <taxon>Embryophyta</taxon>
        <taxon>Tracheophyta</taxon>
        <taxon>Spermatophyta</taxon>
        <taxon>Magnoliopsida</taxon>
        <taxon>eudicotyledons</taxon>
        <taxon>Gunneridae</taxon>
        <taxon>Pentapetalae</taxon>
        <taxon>asterids</taxon>
        <taxon>lamiids</taxon>
        <taxon>Solanales</taxon>
        <taxon>Convolvulaceae</taxon>
        <taxon>Cuscuteae</taxon>
        <taxon>Cuscuta</taxon>
        <taxon>Cuscuta subgen. Grammica</taxon>
        <taxon>Cuscuta sect. Cleistogrammica</taxon>
    </lineage>
</organism>
<dbReference type="OrthoDB" id="1691402at2759"/>
<dbReference type="AlphaFoldDB" id="A0A484NSB4"/>
<gene>
    <name evidence="1" type="ORF">CCAM_LOCUS45124</name>
</gene>
<evidence type="ECO:0000313" key="1">
    <source>
        <dbReference type="EMBL" id="VFR03349.1"/>
    </source>
</evidence>
<accession>A0A484NSB4</accession>
<evidence type="ECO:0000313" key="2">
    <source>
        <dbReference type="Proteomes" id="UP000595140"/>
    </source>
</evidence>
<name>A0A484NSB4_9ASTE</name>
<dbReference type="EMBL" id="OOIL02006874">
    <property type="protein sequence ID" value="VFR03349.1"/>
    <property type="molecule type" value="Genomic_DNA"/>
</dbReference>
<reference evidence="1 2" key="1">
    <citation type="submission" date="2018-04" db="EMBL/GenBank/DDBJ databases">
        <authorList>
            <person name="Vogel A."/>
        </authorList>
    </citation>
    <scope>NUCLEOTIDE SEQUENCE [LARGE SCALE GENOMIC DNA]</scope>
</reference>
<dbReference type="Proteomes" id="UP000595140">
    <property type="component" value="Unassembled WGS sequence"/>
</dbReference>
<sequence length="104" mass="11760">MECDSGNCSRENTKLGAMLTCEKGSDKEEELVRYMSSLPTYLQGGKAQQEKAFNVGVLDWKHLKVVKQFELGGRGLPQSELNYKQPSQMAFLNLDSQLRRKMSV</sequence>